<sequence>MLTVSWCKQNNVEDNVDLKKNKKQFVFDYIIWPSVLVEDRGDLLKMITVKGIHCGVDFEIII</sequence>
<protein>
    <submittedName>
        <fullName evidence="1">Uncharacterized protein</fullName>
    </submittedName>
</protein>
<dbReference type="AlphaFoldDB" id="A0A0E9XKH6"/>
<accession>A0A0E9XKH6</accession>
<organism evidence="1">
    <name type="scientific">Anguilla anguilla</name>
    <name type="common">European freshwater eel</name>
    <name type="synonym">Muraena anguilla</name>
    <dbReference type="NCBI Taxonomy" id="7936"/>
    <lineage>
        <taxon>Eukaryota</taxon>
        <taxon>Metazoa</taxon>
        <taxon>Chordata</taxon>
        <taxon>Craniata</taxon>
        <taxon>Vertebrata</taxon>
        <taxon>Euteleostomi</taxon>
        <taxon>Actinopterygii</taxon>
        <taxon>Neopterygii</taxon>
        <taxon>Teleostei</taxon>
        <taxon>Anguilliformes</taxon>
        <taxon>Anguillidae</taxon>
        <taxon>Anguilla</taxon>
    </lineage>
</organism>
<evidence type="ECO:0000313" key="1">
    <source>
        <dbReference type="EMBL" id="JAI02204.1"/>
    </source>
</evidence>
<reference evidence="1" key="2">
    <citation type="journal article" date="2015" name="Fish Shellfish Immunol.">
        <title>Early steps in the European eel (Anguilla anguilla)-Vibrio vulnificus interaction in the gills: Role of the RtxA13 toxin.</title>
        <authorList>
            <person name="Callol A."/>
            <person name="Pajuelo D."/>
            <person name="Ebbesson L."/>
            <person name="Teles M."/>
            <person name="MacKenzie S."/>
            <person name="Amaro C."/>
        </authorList>
    </citation>
    <scope>NUCLEOTIDE SEQUENCE</scope>
</reference>
<name>A0A0E9XKH6_ANGAN</name>
<dbReference type="EMBL" id="GBXM01006374">
    <property type="protein sequence ID" value="JAI02204.1"/>
    <property type="molecule type" value="Transcribed_RNA"/>
</dbReference>
<proteinExistence type="predicted"/>
<reference evidence="1" key="1">
    <citation type="submission" date="2014-11" db="EMBL/GenBank/DDBJ databases">
        <authorList>
            <person name="Amaro Gonzalez C."/>
        </authorList>
    </citation>
    <scope>NUCLEOTIDE SEQUENCE</scope>
</reference>